<name>A0AAW1QQ60_9CHLO</name>
<comment type="caution">
    <text evidence="1">The sequence shown here is derived from an EMBL/GenBank/DDBJ whole genome shotgun (WGS) entry which is preliminary data.</text>
</comment>
<evidence type="ECO:0000313" key="2">
    <source>
        <dbReference type="Proteomes" id="UP001489004"/>
    </source>
</evidence>
<sequence>MLLAISSRSRRDSLDHSRLLRNEWRSPVSVQHSWAAAALSCRQHQEVLLCHTLDISVCQEGLVARSCWSASL</sequence>
<keyword evidence="2" id="KW-1185">Reference proteome</keyword>
<gene>
    <name evidence="1" type="ORF">WJX72_003855</name>
</gene>
<organism evidence="1 2">
    <name type="scientific">[Myrmecia] bisecta</name>
    <dbReference type="NCBI Taxonomy" id="41462"/>
    <lineage>
        <taxon>Eukaryota</taxon>
        <taxon>Viridiplantae</taxon>
        <taxon>Chlorophyta</taxon>
        <taxon>core chlorophytes</taxon>
        <taxon>Trebouxiophyceae</taxon>
        <taxon>Trebouxiales</taxon>
        <taxon>Trebouxiaceae</taxon>
        <taxon>Myrmecia</taxon>
    </lineage>
</organism>
<evidence type="ECO:0000313" key="1">
    <source>
        <dbReference type="EMBL" id="KAK9823567.1"/>
    </source>
</evidence>
<reference evidence="1 2" key="1">
    <citation type="journal article" date="2024" name="Nat. Commun.">
        <title>Phylogenomics reveals the evolutionary origins of lichenization in chlorophyte algae.</title>
        <authorList>
            <person name="Puginier C."/>
            <person name="Libourel C."/>
            <person name="Otte J."/>
            <person name="Skaloud P."/>
            <person name="Haon M."/>
            <person name="Grisel S."/>
            <person name="Petersen M."/>
            <person name="Berrin J.G."/>
            <person name="Delaux P.M."/>
            <person name="Dal Grande F."/>
            <person name="Keller J."/>
        </authorList>
    </citation>
    <scope>NUCLEOTIDE SEQUENCE [LARGE SCALE GENOMIC DNA]</scope>
    <source>
        <strain evidence="1 2">SAG 2043</strain>
    </source>
</reference>
<accession>A0AAW1QQ60</accession>
<proteinExistence type="predicted"/>
<dbReference type="EMBL" id="JALJOR010000002">
    <property type="protein sequence ID" value="KAK9823567.1"/>
    <property type="molecule type" value="Genomic_DNA"/>
</dbReference>
<dbReference type="Proteomes" id="UP001489004">
    <property type="component" value="Unassembled WGS sequence"/>
</dbReference>
<dbReference type="AlphaFoldDB" id="A0AAW1QQ60"/>
<protein>
    <submittedName>
        <fullName evidence="1">Uncharacterized protein</fullName>
    </submittedName>
</protein>